<feature type="compositionally biased region" description="Low complexity" evidence="1">
    <location>
        <begin position="147"/>
        <end position="158"/>
    </location>
</feature>
<proteinExistence type="predicted"/>
<keyword evidence="3" id="KW-1185">Reference proteome</keyword>
<reference evidence="2" key="1">
    <citation type="submission" date="2016-04" db="EMBL/GenBank/DDBJ databases">
        <authorList>
            <person name="Nguyen H.D."/>
            <person name="Samba Siva P."/>
            <person name="Cullis J."/>
            <person name="Levesque C.A."/>
            <person name="Hambleton S."/>
        </authorList>
    </citation>
    <scope>NUCLEOTIDE SEQUENCE</scope>
    <source>
        <strain evidence="2">DAOMC 236416</strain>
    </source>
</reference>
<evidence type="ECO:0000313" key="3">
    <source>
        <dbReference type="Proteomes" id="UP000077521"/>
    </source>
</evidence>
<sequence>MIRATLHAEQAYRAEVDTRIEAAVINLERRFAVEAASHAACSLTYNTKATVAERGQMIDRTTVLRREIRTSVEQIRADAKSFQQRSSQNMKHILTTAKAVHSIVIQDIYTGQDAWVNVHSQLMARPTTMPATVPIQDQQASPPEQYPAVTPPQHQAQHPVPPTQVPAECRRTAQVQEEEGSSKGTKRQRV</sequence>
<dbReference type="EMBL" id="LWDF02000709">
    <property type="protein sequence ID" value="KAE8244102.1"/>
    <property type="molecule type" value="Genomic_DNA"/>
</dbReference>
<gene>
    <name evidence="2" type="ORF">A4X13_0g6820</name>
</gene>
<name>A0A8T8SMJ0_9BASI</name>
<reference evidence="2" key="2">
    <citation type="journal article" date="2019" name="IMA Fungus">
        <title>Genome sequencing and comparison of five Tilletia species to identify candidate genes for the detection of regulated species infecting wheat.</title>
        <authorList>
            <person name="Nguyen H.D.T."/>
            <person name="Sultana T."/>
            <person name="Kesanakurti P."/>
            <person name="Hambleton S."/>
        </authorList>
    </citation>
    <scope>NUCLEOTIDE SEQUENCE</scope>
    <source>
        <strain evidence="2">DAOMC 236416</strain>
    </source>
</reference>
<dbReference type="AlphaFoldDB" id="A0A8T8SMJ0"/>
<organism evidence="2 3">
    <name type="scientific">Tilletia indica</name>
    <dbReference type="NCBI Taxonomy" id="43049"/>
    <lineage>
        <taxon>Eukaryota</taxon>
        <taxon>Fungi</taxon>
        <taxon>Dikarya</taxon>
        <taxon>Basidiomycota</taxon>
        <taxon>Ustilaginomycotina</taxon>
        <taxon>Exobasidiomycetes</taxon>
        <taxon>Tilletiales</taxon>
        <taxon>Tilletiaceae</taxon>
        <taxon>Tilletia</taxon>
    </lineage>
</organism>
<feature type="region of interest" description="Disordered" evidence="1">
    <location>
        <begin position="134"/>
        <end position="190"/>
    </location>
</feature>
<accession>A0A8T8SMJ0</accession>
<comment type="caution">
    <text evidence="2">The sequence shown here is derived from an EMBL/GenBank/DDBJ whole genome shotgun (WGS) entry which is preliminary data.</text>
</comment>
<evidence type="ECO:0000313" key="2">
    <source>
        <dbReference type="EMBL" id="KAE8244102.1"/>
    </source>
</evidence>
<protein>
    <submittedName>
        <fullName evidence="2">Uncharacterized protein</fullName>
    </submittedName>
</protein>
<evidence type="ECO:0000256" key="1">
    <source>
        <dbReference type="SAM" id="MobiDB-lite"/>
    </source>
</evidence>
<dbReference type="Proteomes" id="UP000077521">
    <property type="component" value="Unassembled WGS sequence"/>
</dbReference>